<comment type="pathway">
    <text evidence="1 4">Glycan biosynthesis; trehalose biosynthesis.</text>
</comment>
<dbReference type="Proteomes" id="UP000681075">
    <property type="component" value="Unassembled WGS sequence"/>
</dbReference>
<keyword evidence="3 4" id="KW-0378">Hydrolase</keyword>
<dbReference type="Pfam" id="PF02358">
    <property type="entry name" value="Trehalose_PPase"/>
    <property type="match status" value="1"/>
</dbReference>
<dbReference type="NCBIfam" id="TIGR01484">
    <property type="entry name" value="HAD-SF-IIB"/>
    <property type="match status" value="1"/>
</dbReference>
<organism evidence="5 6">
    <name type="scientific">Roseiterribacter gracilis</name>
    <dbReference type="NCBI Taxonomy" id="2812848"/>
    <lineage>
        <taxon>Bacteria</taxon>
        <taxon>Pseudomonadati</taxon>
        <taxon>Pseudomonadota</taxon>
        <taxon>Alphaproteobacteria</taxon>
        <taxon>Rhodospirillales</taxon>
        <taxon>Roseiterribacteraceae</taxon>
        <taxon>Roseiterribacter</taxon>
    </lineage>
</organism>
<keyword evidence="6" id="KW-1185">Reference proteome</keyword>
<accession>A0A8S8XCI5</accession>
<proteinExistence type="inferred from homology"/>
<dbReference type="InterPro" id="IPR023214">
    <property type="entry name" value="HAD_sf"/>
</dbReference>
<sequence length="261" mass="27574">MLDPFAPLAALVEAPPRPGPDQWALFLDVDGTLIDLAPTPDEVVVPDGLIDTLESLSRRLNGALALVSGRALGTLDALFAPWRFPGAGQHGGEIRLTPHMPPIVHADAQAVAIATARLDMLAGTLPGVFVEPKGVSTAIHYRQAPKAESAIRAALPRILAGLETRVEATSAKMAFDIRTRGLSKGTAISVLCAMPPFAGRTPVMVGDDRTDEDGFAEVAARGGAGILVGTPRATLAHWRLDSPSATRKWLEDLAHLRDVNE</sequence>
<comment type="cofactor">
    <cofactor evidence="4">
        <name>Mg(2+)</name>
        <dbReference type="ChEBI" id="CHEBI:18420"/>
    </cofactor>
</comment>
<evidence type="ECO:0000313" key="6">
    <source>
        <dbReference type="Proteomes" id="UP000681075"/>
    </source>
</evidence>
<dbReference type="InterPro" id="IPR036412">
    <property type="entry name" value="HAD-like_sf"/>
</dbReference>
<dbReference type="EC" id="3.1.3.12" evidence="4"/>
<dbReference type="InterPro" id="IPR003337">
    <property type="entry name" value="Trehalose_PPase"/>
</dbReference>
<dbReference type="Gene3D" id="3.30.70.1020">
    <property type="entry name" value="Trehalose-6-phosphate phosphatase related protein, domain 2"/>
    <property type="match status" value="1"/>
</dbReference>
<dbReference type="SUPFAM" id="SSF56784">
    <property type="entry name" value="HAD-like"/>
    <property type="match status" value="1"/>
</dbReference>
<comment type="function">
    <text evidence="4">Removes the phosphate from trehalose 6-phosphate to produce free trehalose.</text>
</comment>
<reference evidence="5" key="1">
    <citation type="submission" date="2021-02" db="EMBL/GenBank/DDBJ databases">
        <title>Genome sequence of Rhodospirillales sp. strain TMPK1 isolated from soil.</title>
        <authorList>
            <person name="Nakai R."/>
            <person name="Kusada H."/>
            <person name="Tamaki H."/>
        </authorList>
    </citation>
    <scope>NUCLEOTIDE SEQUENCE</scope>
    <source>
        <strain evidence="5">TMPK1</strain>
    </source>
</reference>
<name>A0A8S8XCI5_9PROT</name>
<dbReference type="InterPro" id="IPR006379">
    <property type="entry name" value="HAD-SF_hydro_IIB"/>
</dbReference>
<dbReference type="PANTHER" id="PTHR43768">
    <property type="entry name" value="TREHALOSE 6-PHOSPHATE PHOSPHATASE"/>
    <property type="match status" value="1"/>
</dbReference>
<comment type="caution">
    <text evidence="5">The sequence shown here is derived from an EMBL/GenBank/DDBJ whole genome shotgun (WGS) entry which is preliminary data.</text>
</comment>
<dbReference type="GO" id="GO:0004805">
    <property type="term" value="F:trehalose-phosphatase activity"/>
    <property type="evidence" value="ECO:0007669"/>
    <property type="project" value="UniProtKB-EC"/>
</dbReference>
<dbReference type="InterPro" id="IPR044651">
    <property type="entry name" value="OTSB-like"/>
</dbReference>
<dbReference type="AlphaFoldDB" id="A0A8S8XCI5"/>
<protein>
    <recommendedName>
        <fullName evidence="4">Trehalose 6-phosphate phosphatase</fullName>
        <ecNumber evidence="4">3.1.3.12</ecNumber>
    </recommendedName>
</protein>
<evidence type="ECO:0000313" key="5">
    <source>
        <dbReference type="EMBL" id="GIL40394.1"/>
    </source>
</evidence>
<evidence type="ECO:0000256" key="2">
    <source>
        <dbReference type="ARBA" id="ARBA00008770"/>
    </source>
</evidence>
<comment type="similarity">
    <text evidence="2 4">Belongs to the trehalose phosphatase family.</text>
</comment>
<evidence type="ECO:0000256" key="3">
    <source>
        <dbReference type="ARBA" id="ARBA00022801"/>
    </source>
</evidence>
<evidence type="ECO:0000256" key="1">
    <source>
        <dbReference type="ARBA" id="ARBA00005199"/>
    </source>
</evidence>
<keyword evidence="4" id="KW-0460">Magnesium</keyword>
<dbReference type="CDD" id="cd01627">
    <property type="entry name" value="HAD_TPP"/>
    <property type="match status" value="1"/>
</dbReference>
<evidence type="ECO:0000256" key="4">
    <source>
        <dbReference type="RuleBase" id="RU361117"/>
    </source>
</evidence>
<dbReference type="EMBL" id="BOPV01000001">
    <property type="protein sequence ID" value="GIL40394.1"/>
    <property type="molecule type" value="Genomic_DNA"/>
</dbReference>
<dbReference type="GO" id="GO:0046872">
    <property type="term" value="F:metal ion binding"/>
    <property type="evidence" value="ECO:0007669"/>
    <property type="project" value="UniProtKB-KW"/>
</dbReference>
<keyword evidence="4" id="KW-0479">Metal-binding</keyword>
<dbReference type="PANTHER" id="PTHR43768:SF3">
    <property type="entry name" value="TREHALOSE 6-PHOSPHATE PHOSPHATASE"/>
    <property type="match status" value="1"/>
</dbReference>
<dbReference type="GO" id="GO:0005992">
    <property type="term" value="P:trehalose biosynthetic process"/>
    <property type="evidence" value="ECO:0007669"/>
    <property type="project" value="InterPro"/>
</dbReference>
<comment type="catalytic activity">
    <reaction evidence="4">
        <text>alpha,alpha-trehalose 6-phosphate + H2O = alpha,alpha-trehalose + phosphate</text>
        <dbReference type="Rhea" id="RHEA:23420"/>
        <dbReference type="ChEBI" id="CHEBI:15377"/>
        <dbReference type="ChEBI" id="CHEBI:16551"/>
        <dbReference type="ChEBI" id="CHEBI:43474"/>
        <dbReference type="ChEBI" id="CHEBI:58429"/>
        <dbReference type="EC" id="3.1.3.12"/>
    </reaction>
</comment>
<dbReference type="Gene3D" id="3.40.50.1000">
    <property type="entry name" value="HAD superfamily/HAD-like"/>
    <property type="match status" value="1"/>
</dbReference>
<gene>
    <name evidence="5" type="primary">otsB</name>
    <name evidence="5" type="ORF">TMPK1_26310</name>
</gene>
<dbReference type="NCBIfam" id="TIGR00685">
    <property type="entry name" value="T6PP"/>
    <property type="match status" value="1"/>
</dbReference>